<dbReference type="Gene3D" id="3.40.50.300">
    <property type="entry name" value="P-loop containing nucleotide triphosphate hydrolases"/>
    <property type="match status" value="1"/>
</dbReference>
<comment type="caution">
    <text evidence="11">The sequence shown here is derived from an EMBL/GenBank/DDBJ whole genome shotgun (WGS) entry which is preliminary data.</text>
</comment>
<evidence type="ECO:0000256" key="8">
    <source>
        <dbReference type="ARBA" id="ARBA00022967"/>
    </source>
</evidence>
<dbReference type="InterPro" id="IPR003439">
    <property type="entry name" value="ABC_transporter-like_ATP-bd"/>
</dbReference>
<keyword evidence="12" id="KW-1185">Reference proteome</keyword>
<evidence type="ECO:0000256" key="7">
    <source>
        <dbReference type="ARBA" id="ARBA00022840"/>
    </source>
</evidence>
<evidence type="ECO:0000313" key="11">
    <source>
        <dbReference type="EMBL" id="PKY72425.1"/>
    </source>
</evidence>
<protein>
    <submittedName>
        <fullName evidence="11">ABC transporter ATP-binding protein</fullName>
    </submittedName>
</protein>
<dbReference type="GeneID" id="35866348"/>
<evidence type="ECO:0000259" key="10">
    <source>
        <dbReference type="PROSITE" id="PS50893"/>
    </source>
</evidence>
<dbReference type="Pfam" id="PF00005">
    <property type="entry name" value="ABC_tran"/>
    <property type="match status" value="1"/>
</dbReference>
<feature type="domain" description="ABC transporter" evidence="10">
    <location>
        <begin position="5"/>
        <end position="251"/>
    </location>
</feature>
<dbReference type="STRING" id="33007.HMPREF3198_00008"/>
<sequence length="271" mass="28703">MAPTLSAQNLSVRIGKKTLLDSLTFTVQAGEHLGLIGPSGSGKSMFARTVMGLLPARANVSGSLQVAGKQIVGAPEKEMGEVRGALAAMIFQDPLTALDPLQRIGRQLSWPIRHHQGVGKGKKLREAVRAALTEVHLADADRIAHAYPHELSGGQRQRVAIALALACQPQILLADEPTTALDVTVQQQILQLLKEVTAARKTTLIFISHDLPVVTQLVGRTLVLNQGQVTDDVPVPTLLAGAGVSPRARAIVQAARNLEDALAAAQQGDRP</sequence>
<keyword evidence="8" id="KW-1278">Translocase</keyword>
<dbReference type="Proteomes" id="UP000235122">
    <property type="component" value="Unassembled WGS sequence"/>
</dbReference>
<evidence type="ECO:0000256" key="9">
    <source>
        <dbReference type="ARBA" id="ARBA00023136"/>
    </source>
</evidence>
<dbReference type="SUPFAM" id="SSF52540">
    <property type="entry name" value="P-loop containing nucleoside triphosphate hydrolases"/>
    <property type="match status" value="1"/>
</dbReference>
<name>A0A2I1IMT9_9ACTO</name>
<dbReference type="InterPro" id="IPR027417">
    <property type="entry name" value="P-loop_NTPase"/>
</dbReference>
<evidence type="ECO:0000256" key="6">
    <source>
        <dbReference type="ARBA" id="ARBA00022741"/>
    </source>
</evidence>
<dbReference type="PROSITE" id="PS50893">
    <property type="entry name" value="ABC_TRANSPORTER_2"/>
    <property type="match status" value="1"/>
</dbReference>
<dbReference type="PANTHER" id="PTHR43297">
    <property type="entry name" value="OLIGOPEPTIDE TRANSPORT ATP-BINDING PROTEIN APPD"/>
    <property type="match status" value="1"/>
</dbReference>
<dbReference type="GO" id="GO:0005524">
    <property type="term" value="F:ATP binding"/>
    <property type="evidence" value="ECO:0007669"/>
    <property type="project" value="UniProtKB-KW"/>
</dbReference>
<comment type="similarity">
    <text evidence="2">Belongs to the ABC transporter superfamily.</text>
</comment>
<evidence type="ECO:0000256" key="4">
    <source>
        <dbReference type="ARBA" id="ARBA00022475"/>
    </source>
</evidence>
<keyword evidence="7 11" id="KW-0067">ATP-binding</keyword>
<dbReference type="RefSeq" id="WP_024332310.1">
    <property type="nucleotide sequence ID" value="NZ_CP118948.1"/>
</dbReference>
<evidence type="ECO:0000256" key="5">
    <source>
        <dbReference type="ARBA" id="ARBA00022519"/>
    </source>
</evidence>
<keyword evidence="6" id="KW-0547">Nucleotide-binding</keyword>
<evidence type="ECO:0000256" key="2">
    <source>
        <dbReference type="ARBA" id="ARBA00005417"/>
    </source>
</evidence>
<evidence type="ECO:0000256" key="3">
    <source>
        <dbReference type="ARBA" id="ARBA00022448"/>
    </source>
</evidence>
<dbReference type="EMBL" id="PKKO01000003">
    <property type="protein sequence ID" value="PKY72425.1"/>
    <property type="molecule type" value="Genomic_DNA"/>
</dbReference>
<dbReference type="PANTHER" id="PTHR43297:SF14">
    <property type="entry name" value="ATPASE AAA-TYPE CORE DOMAIN-CONTAINING PROTEIN"/>
    <property type="match status" value="1"/>
</dbReference>
<comment type="subcellular location">
    <subcellularLocation>
        <location evidence="1">Cell membrane</location>
        <topology evidence="1">Peripheral membrane protein</topology>
    </subcellularLocation>
</comment>
<dbReference type="InterPro" id="IPR017871">
    <property type="entry name" value="ABC_transporter-like_CS"/>
</dbReference>
<dbReference type="InterPro" id="IPR050388">
    <property type="entry name" value="ABC_Ni/Peptide_Import"/>
</dbReference>
<proteinExistence type="inferred from homology"/>
<evidence type="ECO:0000256" key="1">
    <source>
        <dbReference type="ARBA" id="ARBA00004202"/>
    </source>
</evidence>
<keyword evidence="3" id="KW-0813">Transport</keyword>
<reference evidence="11 12" key="1">
    <citation type="submission" date="2017-12" db="EMBL/GenBank/DDBJ databases">
        <title>Phylogenetic diversity of female urinary microbiome.</title>
        <authorList>
            <person name="Thomas-White K."/>
            <person name="Wolfe A.J."/>
        </authorList>
    </citation>
    <scope>NUCLEOTIDE SEQUENCE [LARGE SCALE GENOMIC DNA]</scope>
    <source>
        <strain evidence="11 12">UMB0402</strain>
    </source>
</reference>
<dbReference type="GO" id="GO:0005886">
    <property type="term" value="C:plasma membrane"/>
    <property type="evidence" value="ECO:0007669"/>
    <property type="project" value="UniProtKB-SubCell"/>
</dbReference>
<dbReference type="AlphaFoldDB" id="A0A2I1IMT9"/>
<dbReference type="PROSITE" id="PS00211">
    <property type="entry name" value="ABC_TRANSPORTER_1"/>
    <property type="match status" value="1"/>
</dbReference>
<dbReference type="InterPro" id="IPR003593">
    <property type="entry name" value="AAA+_ATPase"/>
</dbReference>
<keyword evidence="9" id="KW-0472">Membrane</keyword>
<dbReference type="SMART" id="SM00382">
    <property type="entry name" value="AAA"/>
    <property type="match status" value="1"/>
</dbReference>
<accession>A0A2I1IMT9</accession>
<keyword evidence="4" id="KW-1003">Cell membrane</keyword>
<evidence type="ECO:0000313" key="12">
    <source>
        <dbReference type="Proteomes" id="UP000235122"/>
    </source>
</evidence>
<keyword evidence="5" id="KW-0997">Cell inner membrane</keyword>
<dbReference type="CDD" id="cd03257">
    <property type="entry name" value="ABC_NikE_OppD_transporters"/>
    <property type="match status" value="1"/>
</dbReference>
<gene>
    <name evidence="11" type="ORF">CYJ19_06165</name>
</gene>
<dbReference type="GO" id="GO:0016887">
    <property type="term" value="F:ATP hydrolysis activity"/>
    <property type="evidence" value="ECO:0007669"/>
    <property type="project" value="InterPro"/>
</dbReference>
<organism evidence="11 12">
    <name type="scientific">Winkia neuii</name>
    <dbReference type="NCBI Taxonomy" id="33007"/>
    <lineage>
        <taxon>Bacteria</taxon>
        <taxon>Bacillati</taxon>
        <taxon>Actinomycetota</taxon>
        <taxon>Actinomycetes</taxon>
        <taxon>Actinomycetales</taxon>
        <taxon>Actinomycetaceae</taxon>
        <taxon>Winkia</taxon>
    </lineage>
</organism>